<keyword evidence="2" id="KW-1185">Reference proteome</keyword>
<dbReference type="RefSeq" id="WP_289964007.1">
    <property type="nucleotide sequence ID" value="NZ_JAUEOZ010000003.1"/>
</dbReference>
<name>A0ABT7Y741_9VIBR</name>
<evidence type="ECO:0000313" key="2">
    <source>
        <dbReference type="Proteomes" id="UP001169719"/>
    </source>
</evidence>
<sequence length="64" mass="7024">MTEQEFEALEKTHAVVASCWNSATGSIVTVLGNEHGTPVAIRYLSTETADDFHYERINAPLTIS</sequence>
<reference evidence="1" key="1">
    <citation type="submission" date="2024-05" db="EMBL/GenBank/DDBJ databases">
        <title>Genome Sequences of Four Agar- Degrading Marine Bacteria.</title>
        <authorList>
            <person name="Phillips E.K."/>
            <person name="Shaffer J.C."/>
            <person name="Henson M.W."/>
            <person name="Temperton B."/>
            <person name="Thrash C.J."/>
            <person name="Martin M.O."/>
        </authorList>
    </citation>
    <scope>NUCLEOTIDE SEQUENCE</scope>
    <source>
        <strain evidence="1">EKP203</strain>
    </source>
</reference>
<dbReference type="EMBL" id="JAUEOZ010000003">
    <property type="protein sequence ID" value="MDN2483849.1"/>
    <property type="molecule type" value="Genomic_DNA"/>
</dbReference>
<comment type="caution">
    <text evidence="1">The sequence shown here is derived from an EMBL/GenBank/DDBJ whole genome shotgun (WGS) entry which is preliminary data.</text>
</comment>
<proteinExistence type="predicted"/>
<gene>
    <name evidence="1" type="ORF">QWJ08_21075</name>
</gene>
<accession>A0ABT7Y741</accession>
<protein>
    <submittedName>
        <fullName evidence="1">Uncharacterized protein</fullName>
    </submittedName>
</protein>
<evidence type="ECO:0000313" key="1">
    <source>
        <dbReference type="EMBL" id="MDN2483849.1"/>
    </source>
</evidence>
<dbReference type="Proteomes" id="UP001169719">
    <property type="component" value="Unassembled WGS sequence"/>
</dbReference>
<organism evidence="1 2">
    <name type="scientific">Vibrio agarivorans</name>
    <dbReference type="NCBI Taxonomy" id="153622"/>
    <lineage>
        <taxon>Bacteria</taxon>
        <taxon>Pseudomonadati</taxon>
        <taxon>Pseudomonadota</taxon>
        <taxon>Gammaproteobacteria</taxon>
        <taxon>Vibrionales</taxon>
        <taxon>Vibrionaceae</taxon>
        <taxon>Vibrio</taxon>
    </lineage>
</organism>